<dbReference type="AlphaFoldDB" id="A0A4R5BGI9"/>
<reference evidence="6 7" key="1">
    <citation type="submission" date="2019-03" db="EMBL/GenBank/DDBJ databases">
        <title>Draft genome sequences of novel Actinobacteria.</title>
        <authorList>
            <person name="Sahin N."/>
            <person name="Ay H."/>
            <person name="Saygin H."/>
        </authorList>
    </citation>
    <scope>NUCLEOTIDE SEQUENCE [LARGE SCALE GENOMIC DNA]</scope>
    <source>
        <strain evidence="6 7">H3C3</strain>
    </source>
</reference>
<dbReference type="SUPFAM" id="SSF49265">
    <property type="entry name" value="Fibronectin type III"/>
    <property type="match status" value="1"/>
</dbReference>
<keyword evidence="7" id="KW-1185">Reference proteome</keyword>
<evidence type="ECO:0000256" key="4">
    <source>
        <dbReference type="SAM" id="SignalP"/>
    </source>
</evidence>
<dbReference type="Proteomes" id="UP000294513">
    <property type="component" value="Unassembled WGS sequence"/>
</dbReference>
<gene>
    <name evidence="6" type="ORF">E1298_19500</name>
</gene>
<dbReference type="PROSITE" id="PS50853">
    <property type="entry name" value="FN3"/>
    <property type="match status" value="1"/>
</dbReference>
<evidence type="ECO:0000256" key="1">
    <source>
        <dbReference type="ARBA" id="ARBA00023295"/>
    </source>
</evidence>
<dbReference type="RefSeq" id="WP_131895239.1">
    <property type="nucleotide sequence ID" value="NZ_SMKU01000097.1"/>
</dbReference>
<name>A0A4R5BGI9_9ACTN</name>
<evidence type="ECO:0000256" key="2">
    <source>
        <dbReference type="ARBA" id="ARBA00023326"/>
    </source>
</evidence>
<dbReference type="InterPro" id="IPR003961">
    <property type="entry name" value="FN3_dom"/>
</dbReference>
<dbReference type="GO" id="GO:0000272">
    <property type="term" value="P:polysaccharide catabolic process"/>
    <property type="evidence" value="ECO:0007669"/>
    <property type="project" value="UniProtKB-KW"/>
</dbReference>
<keyword evidence="2" id="KW-0119">Carbohydrate metabolism</keyword>
<dbReference type="SMART" id="SM00060">
    <property type="entry name" value="FN3"/>
    <property type="match status" value="1"/>
</dbReference>
<organism evidence="6 7">
    <name type="scientific">Actinomadura rubrisoli</name>
    <dbReference type="NCBI Taxonomy" id="2530368"/>
    <lineage>
        <taxon>Bacteria</taxon>
        <taxon>Bacillati</taxon>
        <taxon>Actinomycetota</taxon>
        <taxon>Actinomycetes</taxon>
        <taxon>Streptosporangiales</taxon>
        <taxon>Thermomonosporaceae</taxon>
        <taxon>Actinomadura</taxon>
    </lineage>
</organism>
<dbReference type="InterPro" id="IPR013431">
    <property type="entry name" value="Delta_60_rpt"/>
</dbReference>
<dbReference type="Pfam" id="PF17164">
    <property type="entry name" value="DUF5122"/>
    <property type="match status" value="1"/>
</dbReference>
<dbReference type="Gene3D" id="2.60.40.10">
    <property type="entry name" value="Immunoglobulins"/>
    <property type="match status" value="1"/>
</dbReference>
<dbReference type="EMBL" id="SMKU01000097">
    <property type="protein sequence ID" value="TDD84805.1"/>
    <property type="molecule type" value="Genomic_DNA"/>
</dbReference>
<keyword evidence="4" id="KW-0732">Signal</keyword>
<dbReference type="InterPro" id="IPR011047">
    <property type="entry name" value="Quinoprotein_ADH-like_sf"/>
</dbReference>
<evidence type="ECO:0000259" key="5">
    <source>
        <dbReference type="PROSITE" id="PS50853"/>
    </source>
</evidence>
<evidence type="ECO:0000313" key="7">
    <source>
        <dbReference type="Proteomes" id="UP000294513"/>
    </source>
</evidence>
<evidence type="ECO:0000313" key="6">
    <source>
        <dbReference type="EMBL" id="TDD84805.1"/>
    </source>
</evidence>
<dbReference type="SUPFAM" id="SSF50998">
    <property type="entry name" value="Quinoprotein alcohol dehydrogenase-like"/>
    <property type="match status" value="1"/>
</dbReference>
<feature type="domain" description="Fibronectin type-III" evidence="5">
    <location>
        <begin position="460"/>
        <end position="556"/>
    </location>
</feature>
<proteinExistence type="predicted"/>
<keyword evidence="1" id="KW-0378">Hydrolase</keyword>
<accession>A0A4R5BGI9</accession>
<keyword evidence="2" id="KW-0624">Polysaccharide degradation</keyword>
<dbReference type="InterPro" id="IPR036116">
    <property type="entry name" value="FN3_sf"/>
</dbReference>
<sequence>MTVAPISPPTSTIRRRLLTAFGLIGLVLTATVSTPAVADTSPPPGVPVTITADDLPTWQTDGVVWTIVMLGDTVYVGGNFDHIRPPGTAPGDAQEQPRKNLAAFNAVTGQPLAWAPTVEGTPFTNTKPQNDCDDLGNNQWVCDAVWELKLSPDRTKLYVGGDFTKINGQSRGKIAAFDLPSGGLNGFKHELNNRVKALTATSTTLYAGGYFTTVDGVARQRLAAFATAGGALTSWAPTADRGVHAMITSPDGTRVVIGGDFHRLNDNPPHGLGAVYTDTGASAPWATGVDYVSEARRSWVTDLVKDNEAIYASANGQNTFDGRLALNPDDGTTRWIDNCLGATQALTIMDGLLYSGSHAHDCRSQPDGFPEITPDNPYQRLLAEPTRLDPAHDTPPILHWFPTTNGGPTTYNQGPRAMDNNGKYLWVGGDFTTVNSQKKQQGLTRFGSLAVTRDVNPPEPVRKPTVTKPDGTTGQLQVTWKQTWDRDNKKLKYEVIRDDSTVIHTVESESRFWELQDLTYTDTGLAPGSSHTYSVRAIDPFDNRFRSVRSDPVQAG</sequence>
<feature type="chain" id="PRO_5020191039" description="Fibronectin type-III domain-containing protein" evidence="4">
    <location>
        <begin position="39"/>
        <end position="556"/>
    </location>
</feature>
<keyword evidence="1" id="KW-0326">Glycosidase</keyword>
<protein>
    <recommendedName>
        <fullName evidence="5">Fibronectin type-III domain-containing protein</fullName>
    </recommendedName>
</protein>
<evidence type="ECO:0000256" key="3">
    <source>
        <dbReference type="SAM" id="MobiDB-lite"/>
    </source>
</evidence>
<dbReference type="OrthoDB" id="9802683at2"/>
<feature type="region of interest" description="Disordered" evidence="3">
    <location>
        <begin position="453"/>
        <end position="473"/>
    </location>
</feature>
<feature type="signal peptide" evidence="4">
    <location>
        <begin position="1"/>
        <end position="38"/>
    </location>
</feature>
<comment type="caution">
    <text evidence="6">The sequence shown here is derived from an EMBL/GenBank/DDBJ whole genome shotgun (WGS) entry which is preliminary data.</text>
</comment>
<dbReference type="GO" id="GO:0016798">
    <property type="term" value="F:hydrolase activity, acting on glycosyl bonds"/>
    <property type="evidence" value="ECO:0007669"/>
    <property type="project" value="UniProtKB-KW"/>
</dbReference>
<dbReference type="InterPro" id="IPR013783">
    <property type="entry name" value="Ig-like_fold"/>
</dbReference>